<proteinExistence type="predicted"/>
<evidence type="ECO:0000313" key="2">
    <source>
        <dbReference type="EMBL" id="KAF2084949.1"/>
    </source>
</evidence>
<organism evidence="2 3">
    <name type="scientific">Saccharata proteae CBS 121410</name>
    <dbReference type="NCBI Taxonomy" id="1314787"/>
    <lineage>
        <taxon>Eukaryota</taxon>
        <taxon>Fungi</taxon>
        <taxon>Dikarya</taxon>
        <taxon>Ascomycota</taxon>
        <taxon>Pezizomycotina</taxon>
        <taxon>Dothideomycetes</taxon>
        <taxon>Dothideomycetes incertae sedis</taxon>
        <taxon>Botryosphaeriales</taxon>
        <taxon>Saccharataceae</taxon>
        <taxon>Saccharata</taxon>
    </lineage>
</organism>
<keyword evidence="3" id="KW-1185">Reference proteome</keyword>
<reference evidence="2" key="1">
    <citation type="journal article" date="2020" name="Stud. Mycol.">
        <title>101 Dothideomycetes genomes: a test case for predicting lifestyles and emergence of pathogens.</title>
        <authorList>
            <person name="Haridas S."/>
            <person name="Albert R."/>
            <person name="Binder M."/>
            <person name="Bloem J."/>
            <person name="Labutti K."/>
            <person name="Salamov A."/>
            <person name="Andreopoulos B."/>
            <person name="Baker S."/>
            <person name="Barry K."/>
            <person name="Bills G."/>
            <person name="Bluhm B."/>
            <person name="Cannon C."/>
            <person name="Castanera R."/>
            <person name="Culley D."/>
            <person name="Daum C."/>
            <person name="Ezra D."/>
            <person name="Gonzalez J."/>
            <person name="Henrissat B."/>
            <person name="Kuo A."/>
            <person name="Liang C."/>
            <person name="Lipzen A."/>
            <person name="Lutzoni F."/>
            <person name="Magnuson J."/>
            <person name="Mondo S."/>
            <person name="Nolan M."/>
            <person name="Ohm R."/>
            <person name="Pangilinan J."/>
            <person name="Park H.-J."/>
            <person name="Ramirez L."/>
            <person name="Alfaro M."/>
            <person name="Sun H."/>
            <person name="Tritt A."/>
            <person name="Yoshinaga Y."/>
            <person name="Zwiers L.-H."/>
            <person name="Turgeon B."/>
            <person name="Goodwin S."/>
            <person name="Spatafora J."/>
            <person name="Crous P."/>
            <person name="Grigoriev I."/>
        </authorList>
    </citation>
    <scope>NUCLEOTIDE SEQUENCE</scope>
    <source>
        <strain evidence="2">CBS 121410</strain>
    </source>
</reference>
<dbReference type="AlphaFoldDB" id="A0A9P4HS27"/>
<comment type="caution">
    <text evidence="2">The sequence shown here is derived from an EMBL/GenBank/DDBJ whole genome shotgun (WGS) entry which is preliminary data.</text>
</comment>
<feature type="region of interest" description="Disordered" evidence="1">
    <location>
        <begin position="1"/>
        <end position="37"/>
    </location>
</feature>
<accession>A0A9P4HS27</accession>
<sequence length="344" mass="39031">MDKKTTHARGGQPKEEMPGDPGSRSSPESSTEEASRDLQTIMRWLPRARMLARNDNIMAENPSPPSSRETTTTDGNCDLEVTICAISKAEMPFSTNGNVPAAVHHVLGLPELAGVILSQLPTVTDIRTARGISQYFKRIIDMDPSINPKLPIPDALLTFTIHMWKDQQHIVVFTYNSFLADVFTVPSWSGLVPADSRPYTAAETFLKADITAITPDAVAVLKSELQAISPYWRSRQLSNPPTTRMKLMISPYLEFEFGRIPRFKHKPDGITIGDVLDTVMEGLDRIRFSPFLLRWRGHRMPSWPPPTPKLQVLCMGPLFLVMMFHKWDHYAFWSRAMRHYVRWD</sequence>
<protein>
    <submittedName>
        <fullName evidence="2">Uncharacterized protein</fullName>
    </submittedName>
</protein>
<evidence type="ECO:0000313" key="3">
    <source>
        <dbReference type="Proteomes" id="UP000799776"/>
    </source>
</evidence>
<dbReference type="EMBL" id="ML978735">
    <property type="protein sequence ID" value="KAF2084949.1"/>
    <property type="molecule type" value="Genomic_DNA"/>
</dbReference>
<name>A0A9P4HS27_9PEZI</name>
<gene>
    <name evidence="2" type="ORF">K490DRAFT_59075</name>
</gene>
<evidence type="ECO:0000256" key="1">
    <source>
        <dbReference type="SAM" id="MobiDB-lite"/>
    </source>
</evidence>
<dbReference type="Proteomes" id="UP000799776">
    <property type="component" value="Unassembled WGS sequence"/>
</dbReference>